<evidence type="ECO:0000256" key="1">
    <source>
        <dbReference type="ARBA" id="ARBA00022737"/>
    </source>
</evidence>
<dbReference type="InterPro" id="IPR013783">
    <property type="entry name" value="Ig-like_fold"/>
</dbReference>
<feature type="compositionally biased region" description="Polar residues" evidence="2">
    <location>
        <begin position="878"/>
        <end position="894"/>
    </location>
</feature>
<organism evidence="4 5">
    <name type="scientific">Flagellimonas allohymeniacidonis</name>
    <dbReference type="NCBI Taxonomy" id="2517819"/>
    <lineage>
        <taxon>Bacteria</taxon>
        <taxon>Pseudomonadati</taxon>
        <taxon>Bacteroidota</taxon>
        <taxon>Flavobacteriia</taxon>
        <taxon>Flavobacteriales</taxon>
        <taxon>Flavobacteriaceae</taxon>
        <taxon>Flagellimonas</taxon>
    </lineage>
</organism>
<dbReference type="Proteomes" id="UP000291981">
    <property type="component" value="Unassembled WGS sequence"/>
</dbReference>
<dbReference type="InterPro" id="IPR018247">
    <property type="entry name" value="EF_Hand_1_Ca_BS"/>
</dbReference>
<dbReference type="InterPro" id="IPR047589">
    <property type="entry name" value="DUF11_rpt"/>
</dbReference>
<name>A0A4Q8QC82_9FLAO</name>
<comment type="caution">
    <text evidence="4">The sequence shown here is derived from an EMBL/GenBank/DDBJ whole genome shotgun (WGS) entry which is preliminary data.</text>
</comment>
<dbReference type="InterPro" id="IPR003410">
    <property type="entry name" value="HYR_dom"/>
</dbReference>
<dbReference type="EMBL" id="SGIU01000002">
    <property type="protein sequence ID" value="TAI46698.1"/>
    <property type="molecule type" value="Genomic_DNA"/>
</dbReference>
<protein>
    <submittedName>
        <fullName evidence="4">HYR domain-containing protein</fullName>
    </submittedName>
</protein>
<dbReference type="SMART" id="SM00409">
    <property type="entry name" value="IG"/>
    <property type="match status" value="2"/>
</dbReference>
<dbReference type="InterPro" id="IPR036179">
    <property type="entry name" value="Ig-like_dom_sf"/>
</dbReference>
<feature type="region of interest" description="Disordered" evidence="2">
    <location>
        <begin position="443"/>
        <end position="552"/>
    </location>
</feature>
<dbReference type="InterPro" id="IPR028974">
    <property type="entry name" value="TSP_type-3_rpt"/>
</dbReference>
<dbReference type="RefSeq" id="WP_130612569.1">
    <property type="nucleotide sequence ID" value="NZ_SGIU01000002.1"/>
</dbReference>
<evidence type="ECO:0000313" key="4">
    <source>
        <dbReference type="EMBL" id="TAI46698.1"/>
    </source>
</evidence>
<feature type="region of interest" description="Disordered" evidence="2">
    <location>
        <begin position="877"/>
        <end position="915"/>
    </location>
</feature>
<sequence>MIPTRGLKFFTLLLFFGLSYFGYSQTFDAHWWNGRGYLMDFRTTPPTISCNLTSDGAFEATSAWSDPVTGNLLFYADLGTVRDNTGALYTNGTGINTNATRTQMAVVMPVPGTNLQQVYLLHGDGSNESNDGTAYYSIIDVTTRTVISSNNLLQNNTTEALYGTNNGAMCGAWVATIANDTGSCTSNCAGSIMLWRVDSANILSAARANNPDVTASLPVSIPFRGERASIRFSQQNDRIAIAMEGAGIFYASFNSTTGAIGTWTHVPRTTSSLTSTGYSVEFSPDGSRLFYAHDNSSSTAAVGWQSPLYMHVIGSNTSVNIENESLGSWAGVQLGPDDILYVTDNNDGNAYYLTNPNTVTSSGDANFAFLDISTYATCNSSDRQGYNFTQQVVFFTSCLQDTDGDGVYDESDLDDDDDGILDAVEGIGDSDLDGIINSLDLDSDNDGIPDNVEGQSTAGYLAPSNVDSDGNGLDDVYETTPGSGEGLTPPNSDGIDNPDYLDNNSDEDGDTDTVEAGLTLSGSDSDGDGLDNSVDTSSGYSDPGGTIDNPLSGGVVLPDVDGDAASGGDVDYRDVLDSIDTDGDGVLNNEDLDDDNDGITDTQELCGTDPSSTVIPSTILVSITTDNFPAETTWTLTGPSGVIATGGPYTGQPATTINTPVVTVLTGAFSFTISDSGSNGICCSFGNGSYNVLLNGASIANGGSFGASETTNFNVQTNINPFTCFSGDPNEDADSDGILNYQDSDFCTLNANGVCANMDTDGDGVINSLDLDSDNDGIFDIVESNALSVSGVNDSDNDGRIDGGTVPANVGANGVFNNLETSSESGILNYTFSESTDDTDSILDYLDLDSDGDGIPDNVEGQTTIGYVAPAGVVNSDGVDTSYPNGVTPTNTDGADNPDYLDTDSDNEGSDDTTEAGLTLANADADNDGLDDNIDTTSDYTDPAGTIDNPLTGVLQLPDIDSDASSGGDVDFRDDSIDNADLRLTKTVNNASPTVGLNVVFTLSVTNDGPLNATGVVVTDLIPSGYTYVSDTGSGSYTSGTGIWNVGTVNNGATSTLQITATVNGSGVYFNSAEITASDLNDPDSTPNNNISSEDDQDSVSTVPVIVGDSDADGILDTVDLDDDNDGITDTQELCGTDPLPTSNTVTITITIDLDRYEGETTWNLVDPSSNTIGSGGTYAGGDEIITQNFNVSESGTYTFTIFDSFGDGLNSSGGSDSNGSAGYSIDVDASNVFTSSNYPDFGFSSVHNFVVTVPPSNPFSCLASDPMGNDDADGLLNYEDPDYCTLNANGVCASLDSDGDGIINSLDLDSDNDGIHDILESGATTVSGVLDSDFDGRIDTASSANVGTNGVFDAVETTADSGVLGYTIVDSDSDTNYDFLELDADNDSCNDVIEAGFTDDNSDGLLGPASVVVDANGLVTSGSDGYTTPNDNNGNTVFDFQEAGTTPSITTQPVDQSICPSSNSTFTVVATNADTYQWQLFNGSTWDDLTDTGIHTGTTTTTLTITNAQVSDDGNQYRVLVSNSEFACGTITSNTATLTVSDTTLPVITGCPSNITTNVDSGTCGAIVTWTLPTATDNCGGVTLTSNNYNPGDSFLPGVTTVVYTATDDSGNTATCSFTVTVNDNEAPTINGPSNITVSADAGVCEAVVNYTLPTVSDNCAMGDGTYPVFEDFEVPSRNDLIDECWQFAGSTVSTNNPLSATTSMRTSNLISTESRTLISPLVYLNGTGQLTFLHRIDQARNSNRITVSLVDEADVATVIFNETYADNSVQTEAIDINLTGNYRVRFDFDTNSNATDRARLDDVSIPGLKVADTSGSGACPAATLQVVQTSGFTTGGTFPVGTTTNTFEVTDAFGNTNTYSFDITVTDDEAPTASNPAPIAVNCSAEVPVADPTVVTDEADNCTLTPTVTFISDVSDGGTNPEIITRTYRISDAGGNTTDVTQTITISPFEITSQPVNQTVFAGNNATFSVTANNVDTYQWQVSTNGGGSYSNISDGSEYSGTQTTTLTVNSPDVDKNGYLYRVLLSNSTSTCPDLTSSPATLTVRVGRVITNRRITFRVNIN</sequence>
<dbReference type="PROSITE" id="PS00018">
    <property type="entry name" value="EF_HAND_1"/>
    <property type="match status" value="1"/>
</dbReference>
<dbReference type="SUPFAM" id="SSF103647">
    <property type="entry name" value="TSP type-3 repeat"/>
    <property type="match status" value="1"/>
</dbReference>
<accession>A0A4Q8QC82</accession>
<dbReference type="GO" id="GO:0005509">
    <property type="term" value="F:calcium ion binding"/>
    <property type="evidence" value="ECO:0007669"/>
    <property type="project" value="InterPro"/>
</dbReference>
<dbReference type="SUPFAM" id="SSF69322">
    <property type="entry name" value="Tricorn protease domain 2"/>
    <property type="match status" value="1"/>
</dbReference>
<dbReference type="InterPro" id="IPR003599">
    <property type="entry name" value="Ig_sub"/>
</dbReference>
<keyword evidence="5" id="KW-1185">Reference proteome</keyword>
<dbReference type="NCBIfam" id="TIGR01451">
    <property type="entry name" value="B_ant_repeat"/>
    <property type="match status" value="1"/>
</dbReference>
<dbReference type="Gene3D" id="2.60.40.10">
    <property type="entry name" value="Immunoglobulins"/>
    <property type="match status" value="3"/>
</dbReference>
<dbReference type="Gene3D" id="4.10.1080.10">
    <property type="entry name" value="TSP type-3 repeat"/>
    <property type="match status" value="3"/>
</dbReference>
<dbReference type="InterPro" id="IPR043555">
    <property type="entry name" value="SRPX-like"/>
</dbReference>
<reference evidence="4 5" key="1">
    <citation type="submission" date="2019-02" db="EMBL/GenBank/DDBJ databases">
        <title>Draft genome sequence of Muricauda sp. 176CP4-71.</title>
        <authorList>
            <person name="Park J.-S."/>
        </authorList>
    </citation>
    <scope>NUCLEOTIDE SEQUENCE [LARGE SCALE GENOMIC DNA]</scope>
    <source>
        <strain evidence="4 5">176CP4-71</strain>
    </source>
</reference>
<feature type="compositionally biased region" description="Acidic residues" evidence="2">
    <location>
        <begin position="504"/>
        <end position="513"/>
    </location>
</feature>
<dbReference type="Pfam" id="PF02494">
    <property type="entry name" value="HYR"/>
    <property type="match status" value="1"/>
</dbReference>
<evidence type="ECO:0000259" key="3">
    <source>
        <dbReference type="PROSITE" id="PS50825"/>
    </source>
</evidence>
<dbReference type="PANTHER" id="PTHR46343">
    <property type="entry name" value="HYR DOMAIN-CONTAINING PROTEIN"/>
    <property type="match status" value="1"/>
</dbReference>
<dbReference type="OrthoDB" id="2582440at2"/>
<dbReference type="PROSITE" id="PS50825">
    <property type="entry name" value="HYR"/>
    <property type="match status" value="1"/>
</dbReference>
<keyword evidence="1" id="KW-0677">Repeat</keyword>
<feature type="region of interest" description="Disordered" evidence="2">
    <location>
        <begin position="1079"/>
        <end position="1100"/>
    </location>
</feature>
<evidence type="ECO:0000313" key="5">
    <source>
        <dbReference type="Proteomes" id="UP000291981"/>
    </source>
</evidence>
<dbReference type="Gene3D" id="2.60.40.3080">
    <property type="match status" value="1"/>
</dbReference>
<dbReference type="SUPFAM" id="SSF48726">
    <property type="entry name" value="Immunoglobulin"/>
    <property type="match status" value="1"/>
</dbReference>
<dbReference type="PANTHER" id="PTHR46343:SF2">
    <property type="entry name" value="SUSHI_VON WILLEBRAND FACTOR TYPE A_EGF_PENTRAXIN DOMAIN-CONTAINING 1"/>
    <property type="match status" value="1"/>
</dbReference>
<proteinExistence type="predicted"/>
<dbReference type="InterPro" id="IPR001434">
    <property type="entry name" value="OmcB-like_DUF11"/>
</dbReference>
<gene>
    <name evidence="4" type="ORF">EW142_08275</name>
</gene>
<feature type="compositionally biased region" description="Polar residues" evidence="2">
    <location>
        <begin position="1079"/>
        <end position="1092"/>
    </location>
</feature>
<evidence type="ECO:0000256" key="2">
    <source>
        <dbReference type="SAM" id="MobiDB-lite"/>
    </source>
</evidence>
<feature type="domain" description="HYR" evidence="3">
    <location>
        <begin position="1542"/>
        <end position="1625"/>
    </location>
</feature>
<dbReference type="Pfam" id="PF01345">
    <property type="entry name" value="DUF11"/>
    <property type="match status" value="1"/>
</dbReference>
<feature type="compositionally biased region" description="Acidic residues" evidence="2">
    <location>
        <begin position="899"/>
        <end position="914"/>
    </location>
</feature>